<dbReference type="Proteomes" id="UP001597425">
    <property type="component" value="Unassembled WGS sequence"/>
</dbReference>
<dbReference type="InterPro" id="IPR043502">
    <property type="entry name" value="DNA/RNA_pol_sf"/>
</dbReference>
<dbReference type="RefSeq" id="WP_377535402.1">
    <property type="nucleotide sequence ID" value="NZ_JBHSIG010000001.1"/>
</dbReference>
<dbReference type="Pfam" id="PF13655">
    <property type="entry name" value="RVT_N"/>
    <property type="match status" value="1"/>
</dbReference>
<protein>
    <submittedName>
        <fullName evidence="4">Group II intron reverse transcriptase/maturase</fullName>
        <ecNumber evidence="4">2.7.7.49</ecNumber>
    </submittedName>
</protein>
<dbReference type="GO" id="GO:0003964">
    <property type="term" value="F:RNA-directed DNA polymerase activity"/>
    <property type="evidence" value="ECO:0007669"/>
    <property type="project" value="UniProtKB-KW"/>
</dbReference>
<dbReference type="InterPro" id="IPR000477">
    <property type="entry name" value="RT_dom"/>
</dbReference>
<dbReference type="InterPro" id="IPR043128">
    <property type="entry name" value="Rev_trsase/Diguanyl_cyclase"/>
</dbReference>
<dbReference type="CDD" id="cd01651">
    <property type="entry name" value="RT_G2_intron"/>
    <property type="match status" value="1"/>
</dbReference>
<accession>A0ABW5EG13</accession>
<evidence type="ECO:0000313" key="4">
    <source>
        <dbReference type="EMBL" id="MFD2312556.1"/>
    </source>
</evidence>
<evidence type="ECO:0000256" key="1">
    <source>
        <dbReference type="ARBA" id="ARBA00034120"/>
    </source>
</evidence>
<dbReference type="PROSITE" id="PS50878">
    <property type="entry name" value="RT_POL"/>
    <property type="match status" value="1"/>
</dbReference>
<dbReference type="SUPFAM" id="SSF56672">
    <property type="entry name" value="DNA/RNA polymerases"/>
    <property type="match status" value="1"/>
</dbReference>
<dbReference type="Gene3D" id="3.30.70.270">
    <property type="match status" value="1"/>
</dbReference>
<feature type="region of interest" description="Disordered" evidence="2">
    <location>
        <begin position="1"/>
        <end position="35"/>
    </location>
</feature>
<dbReference type="PANTHER" id="PTHR34047:SF8">
    <property type="entry name" value="PROTEIN YKFC"/>
    <property type="match status" value="1"/>
</dbReference>
<keyword evidence="5" id="KW-1185">Reference proteome</keyword>
<comment type="similarity">
    <text evidence="1">Belongs to the bacterial reverse transcriptase family.</text>
</comment>
<feature type="compositionally biased region" description="Basic and acidic residues" evidence="2">
    <location>
        <begin position="1"/>
        <end position="14"/>
    </location>
</feature>
<dbReference type="EMBL" id="JBHUJD010000058">
    <property type="protein sequence ID" value="MFD2312556.1"/>
    <property type="molecule type" value="Genomic_DNA"/>
</dbReference>
<keyword evidence="4" id="KW-0548">Nucleotidyltransferase</keyword>
<dbReference type="InterPro" id="IPR051083">
    <property type="entry name" value="GrpII_Intron_Splice-Mob/Def"/>
</dbReference>
<dbReference type="Pfam" id="PF08388">
    <property type="entry name" value="GIIM"/>
    <property type="match status" value="1"/>
</dbReference>
<organism evidence="4 5">
    <name type="scientific">Microbulbifer halophilus</name>
    <dbReference type="NCBI Taxonomy" id="453963"/>
    <lineage>
        <taxon>Bacteria</taxon>
        <taxon>Pseudomonadati</taxon>
        <taxon>Pseudomonadota</taxon>
        <taxon>Gammaproteobacteria</taxon>
        <taxon>Cellvibrionales</taxon>
        <taxon>Microbulbiferaceae</taxon>
        <taxon>Microbulbifer</taxon>
    </lineage>
</organism>
<reference evidence="5" key="1">
    <citation type="journal article" date="2019" name="Int. J. Syst. Evol. Microbiol.">
        <title>The Global Catalogue of Microorganisms (GCM) 10K type strain sequencing project: providing services to taxonomists for standard genome sequencing and annotation.</title>
        <authorList>
            <consortium name="The Broad Institute Genomics Platform"/>
            <consortium name="The Broad Institute Genome Sequencing Center for Infectious Disease"/>
            <person name="Wu L."/>
            <person name="Ma J."/>
        </authorList>
    </citation>
    <scope>NUCLEOTIDE SEQUENCE [LARGE SCALE GENOMIC DNA]</scope>
    <source>
        <strain evidence="5">KCTC 12848</strain>
    </source>
</reference>
<dbReference type="InterPro" id="IPR030931">
    <property type="entry name" value="Group_II_RT_mat"/>
</dbReference>
<feature type="domain" description="Reverse transcriptase" evidence="3">
    <location>
        <begin position="107"/>
        <end position="336"/>
    </location>
</feature>
<dbReference type="EC" id="2.7.7.49" evidence="4"/>
<dbReference type="NCBIfam" id="TIGR04416">
    <property type="entry name" value="group_II_RT_mat"/>
    <property type="match status" value="1"/>
</dbReference>
<name>A0ABW5EG13_9GAMM</name>
<keyword evidence="4" id="KW-0695">RNA-directed DNA polymerase</keyword>
<gene>
    <name evidence="4" type="primary">ltrA</name>
    <name evidence="4" type="ORF">ACFSKX_19230</name>
</gene>
<dbReference type="PANTHER" id="PTHR34047">
    <property type="entry name" value="NUCLEAR INTRON MATURASE 1, MITOCHONDRIAL-RELATED"/>
    <property type="match status" value="1"/>
</dbReference>
<evidence type="ECO:0000256" key="2">
    <source>
        <dbReference type="SAM" id="MobiDB-lite"/>
    </source>
</evidence>
<proteinExistence type="inferred from homology"/>
<evidence type="ECO:0000259" key="3">
    <source>
        <dbReference type="PROSITE" id="PS50878"/>
    </source>
</evidence>
<keyword evidence="4" id="KW-0808">Transferase</keyword>
<dbReference type="InterPro" id="IPR013597">
    <property type="entry name" value="Mat_intron_G2"/>
</dbReference>
<dbReference type="InterPro" id="IPR025960">
    <property type="entry name" value="RVT_N"/>
</dbReference>
<dbReference type="Pfam" id="PF00078">
    <property type="entry name" value="RVT_1"/>
    <property type="match status" value="1"/>
</dbReference>
<sequence length="514" mass="59149">MTAYVEHPETDRPRSSAGAPPAGTASQTDRPPMSVETARCHVYRLQRRIAKAVALKRYNKARALQRLLTSSHAGKLLAAHRVMHNRGRKTPGIDGITWRWPQDRSEALRSLQRRGYRAQPLHRISIPKANGKVRPLGIPTMADRVAQALQRLALEPWAETTADRHSYGFRPKRSTADALQQCYIALSRRTCAEWVLDADIKGCFDHLSHDWLLANIPMDKHPLRQWLKCGYIDRHVYHQTDDGTPQGGIISPLLANMALDGLETAIEAAVPKSGSRVNVIRYADDIVITGASRELLEQRVRPALEAFLAERGLTLSPKKTRIAHINEGFDFLGCNLRKYNGKLLTRPARDKVTAFAGKIRAFIKRGVALPTFQLLTRLNRVLRGWFNYYRPWVSKASFALIDTLIYRALWWWMRRRHKNRQKYWLYGHYTRSQRTPNGSYRRVFTGQTRTALGIIRRVSLFKLSDLPIRRHIKIVAKANPYAPGYGSYFRKRWMQGRQYRKADRVYLARYRLAA</sequence>
<comment type="caution">
    <text evidence="4">The sequence shown here is derived from an EMBL/GenBank/DDBJ whole genome shotgun (WGS) entry which is preliminary data.</text>
</comment>
<evidence type="ECO:0000313" key="5">
    <source>
        <dbReference type="Proteomes" id="UP001597425"/>
    </source>
</evidence>